<feature type="signal peptide" evidence="1">
    <location>
        <begin position="1"/>
        <end position="18"/>
    </location>
</feature>
<keyword evidence="3" id="KW-1185">Reference proteome</keyword>
<evidence type="ECO:0000313" key="3">
    <source>
        <dbReference type="Proteomes" id="UP000030121"/>
    </source>
</evidence>
<evidence type="ECO:0000256" key="1">
    <source>
        <dbReference type="SAM" id="SignalP"/>
    </source>
</evidence>
<dbReference type="STRING" id="1121899.GCA_000430025_00137"/>
<proteinExistence type="predicted"/>
<dbReference type="EMBL" id="JRLW01000003">
    <property type="protein sequence ID" value="KGO90192.1"/>
    <property type="molecule type" value="Genomic_DNA"/>
</dbReference>
<gene>
    <name evidence="2" type="ORF">Q764_03785</name>
</gene>
<dbReference type="eggNOG" id="COG4319">
    <property type="taxonomic scope" value="Bacteria"/>
</dbReference>
<comment type="caution">
    <text evidence="2">The sequence shown here is derived from an EMBL/GenBank/DDBJ whole genome shotgun (WGS) entry which is preliminary data.</text>
</comment>
<keyword evidence="1" id="KW-0732">Signal</keyword>
<name>A0A0A2MC16_9FLAO</name>
<dbReference type="OrthoDB" id="982449at2"/>
<dbReference type="AlphaFoldDB" id="A0A0A2MC16"/>
<dbReference type="Proteomes" id="UP000030121">
    <property type="component" value="Unassembled WGS sequence"/>
</dbReference>
<feature type="chain" id="PRO_5002003118" evidence="1">
    <location>
        <begin position="19"/>
        <end position="191"/>
    </location>
</feature>
<protein>
    <submittedName>
        <fullName evidence="2">Uncharacterized protein</fullName>
    </submittedName>
</protein>
<accession>A0A0A2MC16</accession>
<evidence type="ECO:0000313" key="2">
    <source>
        <dbReference type="EMBL" id="KGO90192.1"/>
    </source>
</evidence>
<reference evidence="2 3" key="1">
    <citation type="submission" date="2013-09" db="EMBL/GenBank/DDBJ databases">
        <authorList>
            <person name="Zeng Z."/>
            <person name="Chen C."/>
        </authorList>
    </citation>
    <scope>NUCLEOTIDE SEQUENCE [LARGE SCALE GENOMIC DNA]</scope>
    <source>
        <strain evidence="2 3">GH29-5</strain>
    </source>
</reference>
<sequence length="191" mass="22437">MKLKSVLFFLFLFSISKAQTLDELKVETKKVYDASYNIDFDEILNYSYPKLFELVDRTQMTQVLESNFQNPEFSVSFVYPNPVFTYSELKKINQQTFCIVRYNGAIRMKYEKPLTDQLANGMLTTFKQHMTGKKVTFEKERNSFLIEGESVMIAISDNVTQNKWRFINYDAGQLDFIDKMLTETVRKQLGL</sequence>
<organism evidence="2 3">
    <name type="scientific">Flavobacterium suncheonense GH29-5 = DSM 17707</name>
    <dbReference type="NCBI Taxonomy" id="1121899"/>
    <lineage>
        <taxon>Bacteria</taxon>
        <taxon>Pseudomonadati</taxon>
        <taxon>Bacteroidota</taxon>
        <taxon>Flavobacteriia</taxon>
        <taxon>Flavobacteriales</taxon>
        <taxon>Flavobacteriaceae</taxon>
        <taxon>Flavobacterium</taxon>
    </lineage>
</organism>
<dbReference type="RefSeq" id="WP_026981174.1">
    <property type="nucleotide sequence ID" value="NZ_JRLW01000003.1"/>
</dbReference>